<organism evidence="1 2">
    <name type="scientific">Candidatus Aquarickettsia rohweri</name>
    <dbReference type="NCBI Taxonomy" id="2602574"/>
    <lineage>
        <taxon>Bacteria</taxon>
        <taxon>Pseudomonadati</taxon>
        <taxon>Pseudomonadota</taxon>
        <taxon>Alphaproteobacteria</taxon>
        <taxon>Rickettsiales</taxon>
        <taxon>Candidatus Midichloriaceae</taxon>
        <taxon>Candidatus Aquarickettsia</taxon>
    </lineage>
</organism>
<proteinExistence type="predicted"/>
<dbReference type="InterPro" id="IPR010664">
    <property type="entry name" value="LipoPS_assembly_LptC-rel"/>
</dbReference>
<keyword evidence="2" id="KW-1185">Reference proteome</keyword>
<dbReference type="GO" id="GO:0015221">
    <property type="term" value="F:lipopolysaccharide transmembrane transporter activity"/>
    <property type="evidence" value="ECO:0007669"/>
    <property type="project" value="InterPro"/>
</dbReference>
<dbReference type="GO" id="GO:0005886">
    <property type="term" value="C:plasma membrane"/>
    <property type="evidence" value="ECO:0007669"/>
    <property type="project" value="InterPro"/>
</dbReference>
<protein>
    <submittedName>
        <fullName evidence="1">LPS export ABC transporter periplasmic protein LptC</fullName>
    </submittedName>
</protein>
<accession>A0A3R9YC45</accession>
<dbReference type="AlphaFoldDB" id="A0A3R9YC45"/>
<dbReference type="Proteomes" id="UP000279470">
    <property type="component" value="Unassembled WGS sequence"/>
</dbReference>
<sequence length="173" mass="20105">MISMIVSVIVNYYNNILESENIFINEGKSTKLFKSKYETSITNPEFFFRDKNNREITFKAKSANKVNYLINLTSILGHIKLNQNTNFDFLADNAVLKMDTKKVFLNGNIKANNNDKFKILSNKILIDYDNYIISSDQAITINYHNMELKAFGFNFNNNNRMLKFTEGVKVKIK</sequence>
<gene>
    <name evidence="1" type="primary">lptC</name>
    <name evidence="1" type="ORF">EIC27_02405</name>
</gene>
<name>A0A3R9YC45_9RICK</name>
<comment type="caution">
    <text evidence="1">The sequence shown here is derived from an EMBL/GenBank/DDBJ whole genome shotgun (WGS) entry which is preliminary data.</text>
</comment>
<dbReference type="NCBIfam" id="TIGR04409">
    <property type="entry name" value="LptC_YrbK"/>
    <property type="match status" value="1"/>
</dbReference>
<reference evidence="2" key="1">
    <citation type="submission" date="2018-11" db="EMBL/GenBank/DDBJ databases">
        <title>Phylogenetic, genomic, and biogeographic characterization of a novel and ubiquitous marine invertebrate-associated Rickettsiales parasite, Candidatus Marinoinvertebrata rohwerii, gen. nov., sp. nov.</title>
        <authorList>
            <person name="Klinges J.G."/>
            <person name="Rosales S.M."/>
            <person name="Mcminds R."/>
            <person name="Shaver E.C."/>
            <person name="Shantz A."/>
            <person name="Peters E.C."/>
            <person name="Burkepile D.E."/>
            <person name="Silliman B.R."/>
            <person name="Vega Thurber R.L."/>
        </authorList>
    </citation>
    <scope>NUCLEOTIDE SEQUENCE [LARGE SCALE GENOMIC DNA]</scope>
    <source>
        <strain evidence="2">a_cerv_44</strain>
    </source>
</reference>
<dbReference type="Pfam" id="PF06835">
    <property type="entry name" value="LptC"/>
    <property type="match status" value="1"/>
</dbReference>
<dbReference type="InterPro" id="IPR026265">
    <property type="entry name" value="LptC"/>
</dbReference>
<evidence type="ECO:0000313" key="2">
    <source>
        <dbReference type="Proteomes" id="UP000279470"/>
    </source>
</evidence>
<dbReference type="Gene3D" id="2.60.450.10">
    <property type="entry name" value="Lipopolysaccharide (LPS) transport protein A like domain"/>
    <property type="match status" value="1"/>
</dbReference>
<evidence type="ECO:0000313" key="1">
    <source>
        <dbReference type="EMBL" id="RST69359.1"/>
    </source>
</evidence>
<dbReference type="EMBL" id="RXFM01000023">
    <property type="protein sequence ID" value="RST69359.1"/>
    <property type="molecule type" value="Genomic_DNA"/>
</dbReference>